<name>A0A1C3KG80_PLAOA</name>
<feature type="domain" description="Plasmodium RESA N-terminal" evidence="1">
    <location>
        <begin position="16"/>
        <end position="107"/>
    </location>
</feature>
<proteinExistence type="predicted"/>
<dbReference type="AlphaFoldDB" id="A0A1C3KG80"/>
<dbReference type="Gene3D" id="6.10.280.180">
    <property type="entry name" value="Plasmodium RESA, N-terminal helical domain"/>
    <property type="match status" value="1"/>
</dbReference>
<evidence type="ECO:0000259" key="1">
    <source>
        <dbReference type="Pfam" id="PF09687"/>
    </source>
</evidence>
<dbReference type="VEuPathDB" id="PlasmoDB:POWCR01_000046700"/>
<evidence type="ECO:0000313" key="2">
    <source>
        <dbReference type="EMBL" id="SBT72670.1"/>
    </source>
</evidence>
<sequence>MGVSSILNNHSSFHIYTRKLHKRLYTYNNNVKNIYEVMDYLLGYFTQLAVKYEAPEEYQRKYGERCKRGLLEDLNVLDIYIFKKDFPNYLNYKVITKHNLGEILRINSRKHYSHIKLINRKRKKN</sequence>
<dbReference type="Proteomes" id="UP000243200">
    <property type="component" value="Unassembled WGS sequence"/>
</dbReference>
<dbReference type="EMBL" id="FLRJ01000108">
    <property type="protein sequence ID" value="SBT72670.1"/>
    <property type="molecule type" value="Genomic_DNA"/>
</dbReference>
<dbReference type="Pfam" id="PF09687">
    <property type="entry name" value="PRESAN"/>
    <property type="match status" value="1"/>
</dbReference>
<evidence type="ECO:0000313" key="3">
    <source>
        <dbReference type="Proteomes" id="UP000243200"/>
    </source>
</evidence>
<organism evidence="2 3">
    <name type="scientific">Plasmodium ovale</name>
    <name type="common">malaria parasite P. ovale</name>
    <dbReference type="NCBI Taxonomy" id="36330"/>
    <lineage>
        <taxon>Eukaryota</taxon>
        <taxon>Sar</taxon>
        <taxon>Alveolata</taxon>
        <taxon>Apicomplexa</taxon>
        <taxon>Aconoidasida</taxon>
        <taxon>Haemosporida</taxon>
        <taxon>Plasmodiidae</taxon>
        <taxon>Plasmodium</taxon>
        <taxon>Plasmodium (Plasmodium)</taxon>
    </lineage>
</organism>
<reference evidence="2 3" key="1">
    <citation type="submission" date="2016-06" db="EMBL/GenBank/DDBJ databases">
        <authorList>
            <consortium name="Pathogen Informatics"/>
        </authorList>
    </citation>
    <scope>NUCLEOTIDE SEQUENCE [LARGE SCALE GENOMIC DNA]</scope>
</reference>
<gene>
    <name evidence="2" type="primary">PowCR01_000046700</name>
    <name evidence="2" type="ORF">POWCR01_000046700</name>
</gene>
<dbReference type="InterPro" id="IPR044885">
    <property type="entry name" value="PRESA_N_sf"/>
</dbReference>
<accession>A0A1C3KG80</accession>
<protein>
    <submittedName>
        <fullName evidence="2">Plasmodium RESA N-terminal, putative</fullName>
    </submittedName>
</protein>
<dbReference type="InterPro" id="IPR019111">
    <property type="entry name" value="PRESA_N"/>
</dbReference>